<organism evidence="2 3">
    <name type="scientific">Crenothrix polyspora</name>
    <dbReference type="NCBI Taxonomy" id="360316"/>
    <lineage>
        <taxon>Bacteria</taxon>
        <taxon>Pseudomonadati</taxon>
        <taxon>Pseudomonadota</taxon>
        <taxon>Gammaproteobacteria</taxon>
        <taxon>Methylococcales</taxon>
        <taxon>Crenotrichaceae</taxon>
        <taxon>Crenothrix</taxon>
    </lineage>
</organism>
<evidence type="ECO:0008006" key="4">
    <source>
        <dbReference type="Google" id="ProtNLM"/>
    </source>
</evidence>
<feature type="transmembrane region" description="Helical" evidence="1">
    <location>
        <begin position="228"/>
        <end position="249"/>
    </location>
</feature>
<dbReference type="Proteomes" id="UP000195442">
    <property type="component" value="Unassembled WGS sequence"/>
</dbReference>
<keyword evidence="3" id="KW-1185">Reference proteome</keyword>
<keyword evidence="1" id="KW-0812">Transmembrane</keyword>
<keyword evidence="1" id="KW-0472">Membrane</keyword>
<accession>A0A1R4H0H8</accession>
<gene>
    <name evidence="2" type="ORF">CRENPOLYSF2_1320009</name>
</gene>
<evidence type="ECO:0000313" key="3">
    <source>
        <dbReference type="Proteomes" id="UP000195442"/>
    </source>
</evidence>
<keyword evidence="1" id="KW-1133">Transmembrane helix</keyword>
<evidence type="ECO:0000256" key="1">
    <source>
        <dbReference type="SAM" id="Phobius"/>
    </source>
</evidence>
<name>A0A1R4H0H8_9GAMM</name>
<evidence type="ECO:0000313" key="2">
    <source>
        <dbReference type="EMBL" id="SJM89767.1"/>
    </source>
</evidence>
<feature type="transmembrane region" description="Helical" evidence="1">
    <location>
        <begin position="203"/>
        <end position="222"/>
    </location>
</feature>
<dbReference type="EMBL" id="FUKJ01000038">
    <property type="protein sequence ID" value="SJM89767.1"/>
    <property type="molecule type" value="Genomic_DNA"/>
</dbReference>
<protein>
    <recommendedName>
        <fullName evidence="4">Elongation factor-1 alpha</fullName>
    </recommendedName>
</protein>
<proteinExistence type="predicted"/>
<reference evidence="3" key="1">
    <citation type="submission" date="2017-02" db="EMBL/GenBank/DDBJ databases">
        <authorList>
            <person name="Daims H."/>
        </authorList>
    </citation>
    <scope>NUCLEOTIDE SEQUENCE [LARGE SCALE GENOMIC DNA]</scope>
</reference>
<sequence length="324" mass="36690">MLTIKAYDLTITIILVLINMTQKYLPLKDHDTPIKVLFTGYLCAVGIGYFFALLQILFTHGMADGKFGLSVDDIVYSYYGNRSGTVLETQLNGAMKENASEEQRFKIIQWVRDGAELGAYKSDGIEAIVQERCVMCHNAQAGTGMPDFNKFENLKALSTQDTGATFSSLTRVSHVHLFGISFIFMFVGLIFSFSETTSTKYKCIAIGMPYIFLVTDILSWWLTKVHPMFAWLVILAGMGMGVSFIFMWVNSLLEMWVYRQIYIEGGGVYGQKLKAVYLSTFTPKRRAWVLSVFSLAVEKTHDYWINIGLPFFRAVLDRGTQRSK</sequence>
<feature type="transmembrane region" description="Helical" evidence="1">
    <location>
        <begin position="37"/>
        <end position="58"/>
    </location>
</feature>
<feature type="transmembrane region" description="Helical" evidence="1">
    <location>
        <begin position="173"/>
        <end position="191"/>
    </location>
</feature>
<dbReference type="AlphaFoldDB" id="A0A1R4H0H8"/>